<dbReference type="Proteomes" id="UP000242501">
    <property type="component" value="Unassembled WGS sequence"/>
</dbReference>
<reference evidence="3" key="1">
    <citation type="submission" date="2016-09" db="EMBL/GenBank/DDBJ databases">
        <authorList>
            <person name="Varghese N."/>
            <person name="Submissions S."/>
        </authorList>
    </citation>
    <scope>NUCLEOTIDE SEQUENCE [LARGE SCALE GENOMIC DNA]</scope>
    <source>
        <strain evidence="3">ANC 4422</strain>
    </source>
</reference>
<sequence>MKQYRKSIYIVIATIVAVFVSVALLYRWPVALGTLAAWVTTGSFSLQVIHMIRQKDTKGVSLGMYTALFFGVTSWTFYGYKMNDVPVMTANGLTALLAITVIVLKLYNERPSVKKPKPQAKVKAKTTTAIRQQQIG</sequence>
<dbReference type="RefSeq" id="WP_092746859.1">
    <property type="nucleotide sequence ID" value="NZ_FMYL01000002.1"/>
</dbReference>
<proteinExistence type="predicted"/>
<gene>
    <name evidence="2" type="ORF">SAMN05421733_102169</name>
</gene>
<dbReference type="AlphaFoldDB" id="A0A1G6GSV2"/>
<keyword evidence="3" id="KW-1185">Reference proteome</keyword>
<feature type="transmembrane region" description="Helical" evidence="1">
    <location>
        <begin position="32"/>
        <end position="50"/>
    </location>
</feature>
<dbReference type="OrthoDB" id="122062at2"/>
<dbReference type="Pfam" id="PF03083">
    <property type="entry name" value="MtN3_slv"/>
    <property type="match status" value="1"/>
</dbReference>
<feature type="transmembrane region" description="Helical" evidence="1">
    <location>
        <begin position="86"/>
        <end position="107"/>
    </location>
</feature>
<protein>
    <submittedName>
        <fullName evidence="2">MtN3 and saliva related transmembrane protein</fullName>
    </submittedName>
</protein>
<dbReference type="InterPro" id="IPR004316">
    <property type="entry name" value="SWEET_rpt"/>
</dbReference>
<dbReference type="GO" id="GO:0016020">
    <property type="term" value="C:membrane"/>
    <property type="evidence" value="ECO:0007669"/>
    <property type="project" value="InterPro"/>
</dbReference>
<keyword evidence="1 2" id="KW-0812">Transmembrane</keyword>
<evidence type="ECO:0000256" key="1">
    <source>
        <dbReference type="SAM" id="Phobius"/>
    </source>
</evidence>
<dbReference type="Gene3D" id="1.20.1280.290">
    <property type="match status" value="1"/>
</dbReference>
<name>A0A1G6GSV2_9GAMM</name>
<accession>A0A1G6GSV2</accession>
<dbReference type="STRING" id="1219383.SAMN05421733_102169"/>
<feature type="transmembrane region" description="Helical" evidence="1">
    <location>
        <begin position="62"/>
        <end position="80"/>
    </location>
</feature>
<feature type="transmembrane region" description="Helical" evidence="1">
    <location>
        <begin position="7"/>
        <end position="26"/>
    </location>
</feature>
<evidence type="ECO:0000313" key="2">
    <source>
        <dbReference type="EMBL" id="SDB85077.1"/>
    </source>
</evidence>
<evidence type="ECO:0000313" key="3">
    <source>
        <dbReference type="Proteomes" id="UP000242501"/>
    </source>
</evidence>
<dbReference type="EMBL" id="FMYL01000002">
    <property type="protein sequence ID" value="SDB85077.1"/>
    <property type="molecule type" value="Genomic_DNA"/>
</dbReference>
<keyword evidence="1" id="KW-0472">Membrane</keyword>
<keyword evidence="1" id="KW-1133">Transmembrane helix</keyword>
<organism evidence="2 3">
    <name type="scientific">Acinetobacter boissieri</name>
    <dbReference type="NCBI Taxonomy" id="1219383"/>
    <lineage>
        <taxon>Bacteria</taxon>
        <taxon>Pseudomonadati</taxon>
        <taxon>Pseudomonadota</taxon>
        <taxon>Gammaproteobacteria</taxon>
        <taxon>Moraxellales</taxon>
        <taxon>Moraxellaceae</taxon>
        <taxon>Acinetobacter</taxon>
    </lineage>
</organism>